<dbReference type="InterPro" id="IPR020904">
    <property type="entry name" value="Sc_DH/Rdtase_CS"/>
</dbReference>
<evidence type="ECO:0000256" key="2">
    <source>
        <dbReference type="RuleBase" id="RU000363"/>
    </source>
</evidence>
<dbReference type="GO" id="GO:0008210">
    <property type="term" value="P:estrogen metabolic process"/>
    <property type="evidence" value="ECO:0007669"/>
    <property type="project" value="TreeGrafter"/>
</dbReference>
<protein>
    <submittedName>
        <fullName evidence="3">3-hydroxyacyl-CoA dehydrogenase type-2</fullName>
    </submittedName>
</protein>
<dbReference type="GO" id="GO:0005739">
    <property type="term" value="C:mitochondrion"/>
    <property type="evidence" value="ECO:0007669"/>
    <property type="project" value="TreeGrafter"/>
</dbReference>
<dbReference type="PRINTS" id="PR00080">
    <property type="entry name" value="SDRFAMILY"/>
</dbReference>
<dbReference type="EMBL" id="JPKZ01000272">
    <property type="protein sequence ID" value="KHN88089.1"/>
    <property type="molecule type" value="Genomic_DNA"/>
</dbReference>
<keyword evidence="4" id="KW-1185">Reference proteome</keyword>
<dbReference type="InterPro" id="IPR002347">
    <property type="entry name" value="SDR_fam"/>
</dbReference>
<comment type="caution">
    <text evidence="3">The sequence shown here is derived from an EMBL/GenBank/DDBJ whole genome shotgun (WGS) entry which is preliminary data.</text>
</comment>
<evidence type="ECO:0000313" key="4">
    <source>
        <dbReference type="Proteomes" id="UP000031036"/>
    </source>
</evidence>
<dbReference type="PANTHER" id="PTHR43658:SF8">
    <property type="entry name" value="17-BETA-HYDROXYSTEROID DEHYDROGENASE 14-RELATED"/>
    <property type="match status" value="1"/>
</dbReference>
<accession>A0A0B2W344</accession>
<dbReference type="Pfam" id="PF00106">
    <property type="entry name" value="adh_short"/>
    <property type="match status" value="2"/>
</dbReference>
<organism evidence="3 4">
    <name type="scientific">Toxocara canis</name>
    <name type="common">Canine roundworm</name>
    <dbReference type="NCBI Taxonomy" id="6265"/>
    <lineage>
        <taxon>Eukaryota</taxon>
        <taxon>Metazoa</taxon>
        <taxon>Ecdysozoa</taxon>
        <taxon>Nematoda</taxon>
        <taxon>Chromadorea</taxon>
        <taxon>Rhabditida</taxon>
        <taxon>Spirurina</taxon>
        <taxon>Ascaridomorpha</taxon>
        <taxon>Ascaridoidea</taxon>
        <taxon>Toxocaridae</taxon>
        <taxon>Toxocara</taxon>
    </lineage>
</organism>
<dbReference type="Gene3D" id="3.40.50.720">
    <property type="entry name" value="NAD(P)-binding Rossmann-like Domain"/>
    <property type="match status" value="2"/>
</dbReference>
<dbReference type="OrthoDB" id="1274115at2759"/>
<dbReference type="InterPro" id="IPR036291">
    <property type="entry name" value="NAD(P)-bd_dom_sf"/>
</dbReference>
<sequence length="305" mass="32360">MALRSVKGLVALITGGASGLGHATAEHLLKHGAKVAVLDLPSSNGADVAKQLGGDCIFTPANVTVAQDVKGALAEVKKKFGRLDAAVNCAGIAPAMKLYNMKKKRMGDLETVRKTLDINVMGYINVTAYAAELFAENEKDDMGQRGVIINTASIAAFDGQSGQINVMGYINVTAYAAELFAENEKDDMGQRGVVINTASIAAFDGQSGQCAYSASKGAICGMTLPLARDFADDGIRVMTIAPGIFDTPMMAAFPDKVRNFLIALVPNPKRFGIPDEYGALVRHIIENRYLNGEVIRFDGALRMPA</sequence>
<dbReference type="GO" id="GO:0008209">
    <property type="term" value="P:androgen metabolic process"/>
    <property type="evidence" value="ECO:0007669"/>
    <property type="project" value="TreeGrafter"/>
</dbReference>
<comment type="similarity">
    <text evidence="2">Belongs to the short-chain dehydrogenases/reductases (SDR) family.</text>
</comment>
<name>A0A0B2W344_TOXCA</name>
<dbReference type="PANTHER" id="PTHR43658">
    <property type="entry name" value="SHORT-CHAIN DEHYDROGENASE/REDUCTASE"/>
    <property type="match status" value="1"/>
</dbReference>
<dbReference type="Proteomes" id="UP000031036">
    <property type="component" value="Unassembled WGS sequence"/>
</dbReference>
<evidence type="ECO:0000313" key="3">
    <source>
        <dbReference type="EMBL" id="KHN88089.1"/>
    </source>
</evidence>
<dbReference type="STRING" id="6265.A0A0B2W344"/>
<dbReference type="GO" id="GO:0006631">
    <property type="term" value="P:fatty acid metabolic process"/>
    <property type="evidence" value="ECO:0007669"/>
    <property type="project" value="TreeGrafter"/>
</dbReference>
<dbReference type="SUPFAM" id="SSF51735">
    <property type="entry name" value="NAD(P)-binding Rossmann-fold domains"/>
    <property type="match status" value="2"/>
</dbReference>
<dbReference type="GO" id="GO:0004303">
    <property type="term" value="F:estradiol 17-beta-dehydrogenase [NAD(P)+] activity"/>
    <property type="evidence" value="ECO:0007669"/>
    <property type="project" value="TreeGrafter"/>
</dbReference>
<dbReference type="PROSITE" id="PS00061">
    <property type="entry name" value="ADH_SHORT"/>
    <property type="match status" value="1"/>
</dbReference>
<keyword evidence="1" id="KW-0560">Oxidoreductase</keyword>
<dbReference type="AlphaFoldDB" id="A0A0B2W344"/>
<gene>
    <name evidence="3" type="primary">HSD17B10</name>
    <name evidence="3" type="ORF">Tcan_08866</name>
</gene>
<proteinExistence type="inferred from homology"/>
<dbReference type="PRINTS" id="PR00081">
    <property type="entry name" value="GDHRDH"/>
</dbReference>
<evidence type="ECO:0000256" key="1">
    <source>
        <dbReference type="ARBA" id="ARBA00023002"/>
    </source>
</evidence>
<dbReference type="OMA" id="RHIFEND"/>
<reference evidence="3 4" key="1">
    <citation type="submission" date="2014-11" db="EMBL/GenBank/DDBJ databases">
        <title>Genetic blueprint of the zoonotic pathogen Toxocara canis.</title>
        <authorList>
            <person name="Zhu X.-Q."/>
            <person name="Korhonen P.K."/>
            <person name="Cai H."/>
            <person name="Young N.D."/>
            <person name="Nejsum P."/>
            <person name="von Samson-Himmelstjerna G."/>
            <person name="Boag P.R."/>
            <person name="Tan P."/>
            <person name="Li Q."/>
            <person name="Min J."/>
            <person name="Yang Y."/>
            <person name="Wang X."/>
            <person name="Fang X."/>
            <person name="Hall R.S."/>
            <person name="Hofmann A."/>
            <person name="Sternberg P.W."/>
            <person name="Jex A.R."/>
            <person name="Gasser R.B."/>
        </authorList>
    </citation>
    <scope>NUCLEOTIDE SEQUENCE [LARGE SCALE GENOMIC DNA]</scope>
    <source>
        <strain evidence="3">PN_DK_2014</strain>
    </source>
</reference>